<dbReference type="SUPFAM" id="SSF52172">
    <property type="entry name" value="CheY-like"/>
    <property type="match status" value="1"/>
</dbReference>
<dbReference type="InterPro" id="IPR051015">
    <property type="entry name" value="EvgA-like"/>
</dbReference>
<sequence length="209" mass="23544">MHKLNLLIVDDHPLFRKGIISVIKDALIFEKIFEASTIKEVFDLLKKEKIDFITLDLNLPDGDGINIIEKIDYEQNIPILVITTYNSQILSRDVLKKGAKGYIAKENISDNLIDAINAILRGGNYLDATAEMLDKNSESSTELYFTLTKAEKAIFKMIAEGKTSKEIAFDTGRSVKTIENQRGAIMKKLNLKNETELVKLALKLDIIDL</sequence>
<dbReference type="GO" id="GO:0006355">
    <property type="term" value="P:regulation of DNA-templated transcription"/>
    <property type="evidence" value="ECO:0007669"/>
    <property type="project" value="InterPro"/>
</dbReference>
<dbReference type="InterPro" id="IPR000792">
    <property type="entry name" value="Tscrpt_reg_LuxR_C"/>
</dbReference>
<dbReference type="InterPro" id="IPR011006">
    <property type="entry name" value="CheY-like_superfamily"/>
</dbReference>
<dbReference type="CDD" id="cd06170">
    <property type="entry name" value="LuxR_C_like"/>
    <property type="match status" value="1"/>
</dbReference>
<keyword evidence="2" id="KW-0238">DNA-binding</keyword>
<evidence type="ECO:0000256" key="1">
    <source>
        <dbReference type="ARBA" id="ARBA00022553"/>
    </source>
</evidence>
<dbReference type="PANTHER" id="PTHR45566">
    <property type="entry name" value="HTH-TYPE TRANSCRIPTIONAL REGULATOR YHJB-RELATED"/>
    <property type="match status" value="1"/>
</dbReference>
<evidence type="ECO:0008006" key="8">
    <source>
        <dbReference type="Google" id="ProtNLM"/>
    </source>
</evidence>
<dbReference type="PROSITE" id="PS50110">
    <property type="entry name" value="RESPONSE_REGULATORY"/>
    <property type="match status" value="1"/>
</dbReference>
<proteinExistence type="predicted"/>
<gene>
    <name evidence="6" type="ORF">C0187_04645</name>
</gene>
<protein>
    <recommendedName>
        <fullName evidence="8">Two component transcriptional regulator, LuxR family</fullName>
    </recommendedName>
</protein>
<evidence type="ECO:0000313" key="6">
    <source>
        <dbReference type="EMBL" id="PMP71007.1"/>
    </source>
</evidence>
<accession>A0A2J6WKT5</accession>
<dbReference type="InterPro" id="IPR001789">
    <property type="entry name" value="Sig_transdc_resp-reg_receiver"/>
</dbReference>
<dbReference type="Proteomes" id="UP000242881">
    <property type="component" value="Unassembled WGS sequence"/>
</dbReference>
<dbReference type="PRINTS" id="PR00038">
    <property type="entry name" value="HTHLUXR"/>
</dbReference>
<dbReference type="PANTHER" id="PTHR45566:SF1">
    <property type="entry name" value="HTH-TYPE TRANSCRIPTIONAL REGULATOR YHJB-RELATED"/>
    <property type="match status" value="1"/>
</dbReference>
<dbReference type="InterPro" id="IPR016032">
    <property type="entry name" value="Sig_transdc_resp-reg_C-effctor"/>
</dbReference>
<evidence type="ECO:0000256" key="3">
    <source>
        <dbReference type="PROSITE-ProRule" id="PRU00169"/>
    </source>
</evidence>
<dbReference type="AlphaFoldDB" id="A0A2J6WKT5"/>
<evidence type="ECO:0000256" key="2">
    <source>
        <dbReference type="ARBA" id="ARBA00023125"/>
    </source>
</evidence>
<name>A0A2J6WKT5_9BACT</name>
<dbReference type="InterPro" id="IPR036388">
    <property type="entry name" value="WH-like_DNA-bd_sf"/>
</dbReference>
<feature type="domain" description="Response regulatory" evidence="5">
    <location>
        <begin position="5"/>
        <end position="120"/>
    </location>
</feature>
<dbReference type="PROSITE" id="PS00622">
    <property type="entry name" value="HTH_LUXR_1"/>
    <property type="match status" value="1"/>
</dbReference>
<dbReference type="Pfam" id="PF00196">
    <property type="entry name" value="GerE"/>
    <property type="match status" value="1"/>
</dbReference>
<dbReference type="SMART" id="SM00421">
    <property type="entry name" value="HTH_LUXR"/>
    <property type="match status" value="1"/>
</dbReference>
<evidence type="ECO:0000313" key="7">
    <source>
        <dbReference type="Proteomes" id="UP000242881"/>
    </source>
</evidence>
<dbReference type="SUPFAM" id="SSF46894">
    <property type="entry name" value="C-terminal effector domain of the bipartite response regulators"/>
    <property type="match status" value="1"/>
</dbReference>
<dbReference type="GO" id="GO:0000160">
    <property type="term" value="P:phosphorelay signal transduction system"/>
    <property type="evidence" value="ECO:0007669"/>
    <property type="project" value="InterPro"/>
</dbReference>
<dbReference type="PROSITE" id="PS50043">
    <property type="entry name" value="HTH_LUXR_2"/>
    <property type="match status" value="1"/>
</dbReference>
<dbReference type="GO" id="GO:0003677">
    <property type="term" value="F:DNA binding"/>
    <property type="evidence" value="ECO:0007669"/>
    <property type="project" value="UniProtKB-KW"/>
</dbReference>
<keyword evidence="1 3" id="KW-0597">Phosphoprotein</keyword>
<dbReference type="Pfam" id="PF00072">
    <property type="entry name" value="Response_reg"/>
    <property type="match status" value="1"/>
</dbReference>
<evidence type="ECO:0000259" key="4">
    <source>
        <dbReference type="PROSITE" id="PS50043"/>
    </source>
</evidence>
<feature type="modified residue" description="4-aspartylphosphate" evidence="3">
    <location>
        <position position="56"/>
    </location>
</feature>
<dbReference type="Gene3D" id="3.40.50.2300">
    <property type="match status" value="1"/>
</dbReference>
<reference evidence="6 7" key="1">
    <citation type="submission" date="2018-01" db="EMBL/GenBank/DDBJ databases">
        <title>Metagenomic assembled genomes from two thermal pools in the Uzon Caldera, Kamchatka, Russia.</title>
        <authorList>
            <person name="Wilkins L."/>
            <person name="Ettinger C."/>
        </authorList>
    </citation>
    <scope>NUCLEOTIDE SEQUENCE [LARGE SCALE GENOMIC DNA]</scope>
    <source>
        <strain evidence="6">ZAV-05</strain>
    </source>
</reference>
<dbReference type="EMBL" id="PNIN01000047">
    <property type="protein sequence ID" value="PMP71007.1"/>
    <property type="molecule type" value="Genomic_DNA"/>
</dbReference>
<evidence type="ECO:0000259" key="5">
    <source>
        <dbReference type="PROSITE" id="PS50110"/>
    </source>
</evidence>
<comment type="caution">
    <text evidence="6">The sequence shown here is derived from an EMBL/GenBank/DDBJ whole genome shotgun (WGS) entry which is preliminary data.</text>
</comment>
<dbReference type="InterPro" id="IPR058245">
    <property type="entry name" value="NreC/VraR/RcsB-like_REC"/>
</dbReference>
<dbReference type="SMART" id="SM00448">
    <property type="entry name" value="REC"/>
    <property type="match status" value="1"/>
</dbReference>
<feature type="domain" description="HTH luxR-type" evidence="4">
    <location>
        <begin position="140"/>
        <end position="205"/>
    </location>
</feature>
<dbReference type="CDD" id="cd17535">
    <property type="entry name" value="REC_NarL-like"/>
    <property type="match status" value="1"/>
</dbReference>
<dbReference type="Gene3D" id="1.10.10.10">
    <property type="entry name" value="Winged helix-like DNA-binding domain superfamily/Winged helix DNA-binding domain"/>
    <property type="match status" value="1"/>
</dbReference>
<organism evidence="6 7">
    <name type="scientific">Calditerrivibrio nitroreducens</name>
    <dbReference type="NCBI Taxonomy" id="477976"/>
    <lineage>
        <taxon>Bacteria</taxon>
        <taxon>Pseudomonadati</taxon>
        <taxon>Deferribacterota</taxon>
        <taxon>Deferribacteres</taxon>
        <taxon>Deferribacterales</taxon>
        <taxon>Calditerrivibrionaceae</taxon>
    </lineage>
</organism>